<dbReference type="Gene3D" id="1.20.1250.20">
    <property type="entry name" value="MFS general substrate transporter like domains"/>
    <property type="match status" value="1"/>
</dbReference>
<dbReference type="HOGENOM" id="CLU_2244917_0_0_4"/>
<dbReference type="KEGG" id="brh:RBRH_04263"/>
<gene>
    <name evidence="1" type="ordered locus">RBRH_04263</name>
</gene>
<name>E5AUU4_MYCRK</name>
<keyword evidence="1" id="KW-0614">Plasmid</keyword>
<evidence type="ECO:0000313" key="2">
    <source>
        <dbReference type="Proteomes" id="UP000007437"/>
    </source>
</evidence>
<dbReference type="AlphaFoldDB" id="E5AUU4"/>
<organism evidence="1 2">
    <name type="scientific">Mycetohabitans rhizoxinica (strain DSM 19002 / CIP 109453 / HKI 454)</name>
    <name type="common">Paraburkholderia rhizoxinica</name>
    <dbReference type="NCBI Taxonomy" id="882378"/>
    <lineage>
        <taxon>Bacteria</taxon>
        <taxon>Pseudomonadati</taxon>
        <taxon>Pseudomonadota</taxon>
        <taxon>Betaproteobacteria</taxon>
        <taxon>Burkholderiales</taxon>
        <taxon>Burkholderiaceae</taxon>
        <taxon>Mycetohabitans</taxon>
    </lineage>
</organism>
<proteinExistence type="predicted"/>
<geneLocation type="plasmid" evidence="1 2">
    <name>pBRH01</name>
</geneLocation>
<dbReference type="InterPro" id="IPR036259">
    <property type="entry name" value="MFS_trans_sf"/>
</dbReference>
<evidence type="ECO:0000313" key="1">
    <source>
        <dbReference type="EMBL" id="CBW76868.1"/>
    </source>
</evidence>
<dbReference type="Proteomes" id="UP000007437">
    <property type="component" value="Plasmid pBRH01"/>
</dbReference>
<dbReference type="EMBL" id="FR687360">
    <property type="protein sequence ID" value="CBW76868.1"/>
    <property type="molecule type" value="Genomic_DNA"/>
</dbReference>
<protein>
    <submittedName>
        <fullName evidence="1">Tetracycline resistance protein</fullName>
    </submittedName>
</protein>
<reference evidence="1 2" key="1">
    <citation type="journal article" date="2011" name="J. Bacteriol.">
        <title>Complete genome sequence of Burkholderia rhizoxinica, an endosymbiont of Rhizopus microsporus.</title>
        <authorList>
            <person name="Lackner G."/>
            <person name="Moebius N."/>
            <person name="Partida-Martinez L."/>
            <person name="Hertweck C."/>
        </authorList>
    </citation>
    <scope>NUCLEOTIDE SEQUENCE [LARGE SCALE GENOMIC DNA]</scope>
    <source>
        <strain evidence="2">DSM 19002 / CIP 109453 / HKI 454</strain>
        <plasmid evidence="1 2">pBRH01</plasmid>
    </source>
</reference>
<sequence length="104" mass="11133">MGAATSSVSVQRSVMSVSPWHYLADHDTWGYRYHLSDSAQPAARAQHHRANLHILLDAYALAQLLCSSVLGAPSDHFERRPVLLASLIGGAAINSAVMAIAPTL</sequence>
<dbReference type="SUPFAM" id="SSF103473">
    <property type="entry name" value="MFS general substrate transporter"/>
    <property type="match status" value="1"/>
</dbReference>
<accession>E5AUU4</accession>